<reference evidence="2 3" key="1">
    <citation type="submission" date="2020-07" db="EMBL/GenBank/DDBJ databases">
        <authorList>
            <person name="Feng H."/>
        </authorList>
    </citation>
    <scope>NUCLEOTIDE SEQUENCE [LARGE SCALE GENOMIC DNA]</scope>
    <source>
        <strain evidence="3">s-11</strain>
    </source>
</reference>
<comment type="caution">
    <text evidence="2">The sequence shown here is derived from an EMBL/GenBank/DDBJ whole genome shotgun (WGS) entry which is preliminary data.</text>
</comment>
<feature type="non-terminal residue" evidence="2">
    <location>
        <position position="1"/>
    </location>
</feature>
<evidence type="ECO:0000256" key="1">
    <source>
        <dbReference type="SAM" id="Phobius"/>
    </source>
</evidence>
<accession>A0A7W2AJD7</accession>
<sequence length="245" mass="28765">EFTGNLQRLNEAPGWVNFKPAEVGQFNPGVDRYFGFLLWMKYGKSFSGEVNAAIIGGVIAIVTMVVSSITTYYTTQRSAMITVRDEMFRKRLEAYNNLHGILNSIIRANINYFRYMRTEEKDRIEKGAAEFATYYDKNTFYLSKKMRKLCHNTKYFLIALVEFINNRDVKWIDHFLKPETMIRHSEIVKSWGEFKESKEFEQEILTSTSIIIAVQEYCFPIIYQMNDELGLPVIEKEIHPLNEER</sequence>
<dbReference type="Proteomes" id="UP000530514">
    <property type="component" value="Unassembled WGS sequence"/>
</dbReference>
<dbReference type="AlphaFoldDB" id="A0A7W2AJD7"/>
<proteinExistence type="predicted"/>
<organism evidence="2 3">
    <name type="scientific">Thermoactinomyces daqus</name>
    <dbReference type="NCBI Taxonomy" id="1329516"/>
    <lineage>
        <taxon>Bacteria</taxon>
        <taxon>Bacillati</taxon>
        <taxon>Bacillota</taxon>
        <taxon>Bacilli</taxon>
        <taxon>Bacillales</taxon>
        <taxon>Thermoactinomycetaceae</taxon>
        <taxon>Thermoactinomyces</taxon>
    </lineage>
</organism>
<dbReference type="RefSeq" id="WP_181735475.1">
    <property type="nucleotide sequence ID" value="NZ_JACEIP010000064.1"/>
</dbReference>
<keyword evidence="1" id="KW-0472">Membrane</keyword>
<keyword evidence="3" id="KW-1185">Reference proteome</keyword>
<evidence type="ECO:0000313" key="2">
    <source>
        <dbReference type="EMBL" id="MBA4544696.1"/>
    </source>
</evidence>
<keyword evidence="1" id="KW-1133">Transmembrane helix</keyword>
<name>A0A7W2AJD7_9BACL</name>
<evidence type="ECO:0000313" key="3">
    <source>
        <dbReference type="Proteomes" id="UP000530514"/>
    </source>
</evidence>
<protein>
    <submittedName>
        <fullName evidence="2">Uncharacterized protein</fullName>
    </submittedName>
</protein>
<gene>
    <name evidence="2" type="ORF">H1164_17955</name>
</gene>
<feature type="transmembrane region" description="Helical" evidence="1">
    <location>
        <begin position="50"/>
        <end position="74"/>
    </location>
</feature>
<dbReference type="EMBL" id="JACEIP010000064">
    <property type="protein sequence ID" value="MBA4544696.1"/>
    <property type="molecule type" value="Genomic_DNA"/>
</dbReference>
<keyword evidence="1" id="KW-0812">Transmembrane</keyword>